<sequence>MILHKQLFALSLILLSGAIFAQNNTNSPYTRYGYGQLADQTLGKSKAMGGVAYGLRDRYQINPSNPASYSAVDSLTFLYEGGITLQNTNFSDGTTKLNTKNSSFDYVVMQFRLHQKLGMTIGLLPFSNVGYNFSKANTENPNAINTITYSGEGGLHQFFAGLGFQVAKNLSIGTNISYFWGDITRNTVVIFSSNSSAYSYQETKAVSIKDLKFDLGLQYTYDLGEKNSLTAGLVFSPKRALNNEAYEQTLTSTVTVKEIKTDFGIPLSWGLGLTYIYDTRLSVGLDYSLQKWSKVSYMGDANAFHDYSKTALGVEYLPGYTGRNYFSYIKYRAGVYYSTPYYKIENVSAKEYGITGGIALPLPRTRSILNISAQYIKVEGQNANMLDENYLRLNVGITFNERWFFKRQVD</sequence>
<gene>
    <name evidence="1" type="ORF">EZS27_001091</name>
</gene>
<dbReference type="SUPFAM" id="SSF56935">
    <property type="entry name" value="Porins"/>
    <property type="match status" value="1"/>
</dbReference>
<evidence type="ECO:0000313" key="1">
    <source>
        <dbReference type="EMBL" id="KAA6351568.1"/>
    </source>
</evidence>
<evidence type="ECO:0008006" key="2">
    <source>
        <dbReference type="Google" id="ProtNLM"/>
    </source>
</evidence>
<comment type="caution">
    <text evidence="1">The sequence shown here is derived from an EMBL/GenBank/DDBJ whole genome shotgun (WGS) entry which is preliminary data.</text>
</comment>
<accession>A0A5J4T060</accession>
<reference evidence="1" key="1">
    <citation type="submission" date="2019-03" db="EMBL/GenBank/DDBJ databases">
        <title>Single cell metagenomics reveals metabolic interactions within the superorganism composed of flagellate Streblomastix strix and complex community of Bacteroidetes bacteria on its surface.</title>
        <authorList>
            <person name="Treitli S.C."/>
            <person name="Kolisko M."/>
            <person name="Husnik F."/>
            <person name="Keeling P."/>
            <person name="Hampl V."/>
        </authorList>
    </citation>
    <scope>NUCLEOTIDE SEQUENCE</scope>
    <source>
        <strain evidence="1">STM</strain>
    </source>
</reference>
<dbReference type="AlphaFoldDB" id="A0A5J4T060"/>
<organism evidence="1">
    <name type="scientific">termite gut metagenome</name>
    <dbReference type="NCBI Taxonomy" id="433724"/>
    <lineage>
        <taxon>unclassified sequences</taxon>
        <taxon>metagenomes</taxon>
        <taxon>organismal metagenomes</taxon>
    </lineage>
</organism>
<proteinExistence type="predicted"/>
<dbReference type="EMBL" id="SNRY01000012">
    <property type="protein sequence ID" value="KAA6351568.1"/>
    <property type="molecule type" value="Genomic_DNA"/>
</dbReference>
<name>A0A5J4T060_9ZZZZ</name>
<dbReference type="Gene3D" id="2.40.160.60">
    <property type="entry name" value="Outer membrane protein transport protein (OMPP1/FadL/TodX)"/>
    <property type="match status" value="1"/>
</dbReference>
<protein>
    <recommendedName>
        <fullName evidence="2">Outer membrane protein</fullName>
    </recommendedName>
</protein>